<evidence type="ECO:0000313" key="3">
    <source>
        <dbReference type="Proteomes" id="UP000078486"/>
    </source>
</evidence>
<feature type="compositionally biased region" description="Polar residues" evidence="1">
    <location>
        <begin position="14"/>
        <end position="32"/>
    </location>
</feature>
<accession>A0A178IQ29</accession>
<organism evidence="2 3">
    <name type="scientific">Termitidicoccus mucosus</name>
    <dbReference type="NCBI Taxonomy" id="1184151"/>
    <lineage>
        <taxon>Bacteria</taxon>
        <taxon>Pseudomonadati</taxon>
        <taxon>Verrucomicrobiota</taxon>
        <taxon>Opitutia</taxon>
        <taxon>Opitutales</taxon>
        <taxon>Opitutaceae</taxon>
        <taxon>Termitidicoccus</taxon>
    </lineage>
</organism>
<protein>
    <submittedName>
        <fullName evidence="2">Uncharacterized protein</fullName>
    </submittedName>
</protein>
<evidence type="ECO:0000313" key="2">
    <source>
        <dbReference type="EMBL" id="OAM91912.1"/>
    </source>
</evidence>
<reference evidence="2 3" key="1">
    <citation type="submission" date="2016-01" db="EMBL/GenBank/DDBJ databases">
        <title>High potential of lignocellulose degradation of a new Verrucomicrobia species.</title>
        <authorList>
            <person name="Wang Y."/>
            <person name="Shi Y."/>
            <person name="Qiu Z."/>
            <person name="Liu S."/>
            <person name="Yang H."/>
        </authorList>
    </citation>
    <scope>NUCLEOTIDE SEQUENCE [LARGE SCALE GENOMIC DNA]</scope>
    <source>
        <strain evidence="2 3">TSB47</strain>
    </source>
</reference>
<keyword evidence="3" id="KW-1185">Reference proteome</keyword>
<proteinExistence type="predicted"/>
<dbReference type="AlphaFoldDB" id="A0A178IQ29"/>
<dbReference type="EMBL" id="LRRQ01000003">
    <property type="protein sequence ID" value="OAM91912.1"/>
    <property type="molecule type" value="Genomic_DNA"/>
</dbReference>
<feature type="region of interest" description="Disordered" evidence="1">
    <location>
        <begin position="1"/>
        <end position="32"/>
    </location>
</feature>
<gene>
    <name evidence="2" type="ORF">AW736_26390</name>
</gene>
<evidence type="ECO:0000256" key="1">
    <source>
        <dbReference type="SAM" id="MobiDB-lite"/>
    </source>
</evidence>
<dbReference type="Proteomes" id="UP000078486">
    <property type="component" value="Unassembled WGS sequence"/>
</dbReference>
<name>A0A178IQ29_9BACT</name>
<comment type="caution">
    <text evidence="2">The sequence shown here is derived from an EMBL/GenBank/DDBJ whole genome shotgun (WGS) entry which is preliminary data.</text>
</comment>
<sequence>MQSANDSRAESIPLSASNSQNPESLTMNTVQARPTRDIEYFKTLLRRNPELPRPRALEGLSFADQVWERKSANRCYDAARIELGLKTPAQIQEECSAFRFPKNFRPRVVSYHL</sequence>